<dbReference type="PANTHER" id="PTHR47901">
    <property type="entry name" value="CASPASE RECRUITMENT DOMAIN-CONTAINING PROTEIN 18"/>
    <property type="match status" value="1"/>
</dbReference>
<evidence type="ECO:0000256" key="1">
    <source>
        <dbReference type="ARBA" id="ARBA00022670"/>
    </source>
</evidence>
<dbReference type="Gene3D" id="3.40.50.1460">
    <property type="match status" value="1"/>
</dbReference>
<dbReference type="InterPro" id="IPR001309">
    <property type="entry name" value="Pept_C14_p20"/>
</dbReference>
<keyword evidence="1" id="KW-0645">Protease</keyword>
<dbReference type="AlphaFoldDB" id="A0A7R9QZF2"/>
<dbReference type="GO" id="GO:0004197">
    <property type="term" value="F:cysteine-type endopeptidase activity"/>
    <property type="evidence" value="ECO:0007669"/>
    <property type="project" value="InterPro"/>
</dbReference>
<dbReference type="Proteomes" id="UP000728032">
    <property type="component" value="Unassembled WGS sequence"/>
</dbReference>
<dbReference type="GO" id="GO:0006915">
    <property type="term" value="P:apoptotic process"/>
    <property type="evidence" value="ECO:0007669"/>
    <property type="project" value="UniProtKB-KW"/>
</dbReference>
<organism evidence="5">
    <name type="scientific">Oppiella nova</name>
    <dbReference type="NCBI Taxonomy" id="334625"/>
    <lineage>
        <taxon>Eukaryota</taxon>
        <taxon>Metazoa</taxon>
        <taxon>Ecdysozoa</taxon>
        <taxon>Arthropoda</taxon>
        <taxon>Chelicerata</taxon>
        <taxon>Arachnida</taxon>
        <taxon>Acari</taxon>
        <taxon>Acariformes</taxon>
        <taxon>Sarcoptiformes</taxon>
        <taxon>Oribatida</taxon>
        <taxon>Brachypylina</taxon>
        <taxon>Oppioidea</taxon>
        <taxon>Oppiidae</taxon>
        <taxon>Oppiella</taxon>
    </lineage>
</organism>
<dbReference type="PANTHER" id="PTHR47901:SF8">
    <property type="entry name" value="CASPASE-3"/>
    <property type="match status" value="1"/>
</dbReference>
<name>A0A7R9QZF2_9ACAR</name>
<dbReference type="GO" id="GO:0006508">
    <property type="term" value="P:proteolysis"/>
    <property type="evidence" value="ECO:0007669"/>
    <property type="project" value="UniProtKB-KW"/>
</dbReference>
<dbReference type="InterPro" id="IPR011600">
    <property type="entry name" value="Pept_C14_caspase"/>
</dbReference>
<evidence type="ECO:0000313" key="5">
    <source>
        <dbReference type="EMBL" id="CAD7663001.1"/>
    </source>
</evidence>
<reference evidence="5" key="1">
    <citation type="submission" date="2020-11" db="EMBL/GenBank/DDBJ databases">
        <authorList>
            <person name="Tran Van P."/>
        </authorList>
    </citation>
    <scope>NUCLEOTIDE SEQUENCE</scope>
</reference>
<dbReference type="OrthoDB" id="6044770at2759"/>
<dbReference type="SUPFAM" id="SSF52129">
    <property type="entry name" value="Caspase-like"/>
    <property type="match status" value="1"/>
</dbReference>
<accession>A0A7R9QZF2</accession>
<evidence type="ECO:0000313" key="6">
    <source>
        <dbReference type="Proteomes" id="UP000728032"/>
    </source>
</evidence>
<evidence type="ECO:0000256" key="2">
    <source>
        <dbReference type="ARBA" id="ARBA00022703"/>
    </source>
</evidence>
<proteinExistence type="predicted"/>
<keyword evidence="3" id="KW-0378">Hydrolase</keyword>
<dbReference type="Pfam" id="PF00656">
    <property type="entry name" value="Peptidase_C14"/>
    <property type="match status" value="1"/>
</dbReference>
<feature type="domain" description="Caspase family p20" evidence="4">
    <location>
        <begin position="1"/>
        <end position="56"/>
    </location>
</feature>
<evidence type="ECO:0000256" key="3">
    <source>
        <dbReference type="ARBA" id="ARBA00022801"/>
    </source>
</evidence>
<dbReference type="EMBL" id="CAJPVJ010030301">
    <property type="protein sequence ID" value="CAG2180138.1"/>
    <property type="molecule type" value="Genomic_DNA"/>
</dbReference>
<protein>
    <recommendedName>
        <fullName evidence="4">Caspase family p20 domain-containing protein</fullName>
    </recommendedName>
</protein>
<sequence>MMFMGHGFDEKIQGWGRHEGDDMFIRDIVDKFSEPNCAELRGKPKVFIFNCCREIKSENTLPGIYKDKKLVIDFSSIDKSWTNKNKRTFVTYACAEGLKSWYDENSGYTYFGRALSHTMAQFACYKSLIELLQKTMFRMEEENKSEGKTEEHNPEIKMFACQKDFNGFGSAVIATTAITTSITRSIYIHKIEILYLLFPTPSVPSMPSTASMTTMTSVSM</sequence>
<dbReference type="EMBL" id="OC945126">
    <property type="protein sequence ID" value="CAD7663001.1"/>
    <property type="molecule type" value="Genomic_DNA"/>
</dbReference>
<keyword evidence="2" id="KW-0053">Apoptosis</keyword>
<gene>
    <name evidence="5" type="ORF">ONB1V03_LOCUS19561</name>
</gene>
<dbReference type="InterPro" id="IPR002398">
    <property type="entry name" value="Pept_C14"/>
</dbReference>
<evidence type="ECO:0000259" key="4">
    <source>
        <dbReference type="PROSITE" id="PS50208"/>
    </source>
</evidence>
<dbReference type="PROSITE" id="PS50208">
    <property type="entry name" value="CASPASE_P20"/>
    <property type="match status" value="1"/>
</dbReference>
<dbReference type="InterPro" id="IPR029030">
    <property type="entry name" value="Caspase-like_dom_sf"/>
</dbReference>
<keyword evidence="6" id="KW-1185">Reference proteome</keyword>